<reference evidence="2" key="1">
    <citation type="submission" date="2020-02" db="EMBL/GenBank/DDBJ databases">
        <authorList>
            <person name="Scholz U."/>
            <person name="Mascher M."/>
            <person name="Fiebig A."/>
        </authorList>
    </citation>
    <scope>NUCLEOTIDE SEQUENCE</scope>
</reference>
<dbReference type="InterPro" id="IPR053115">
    <property type="entry name" value="CDK_inhibitor"/>
</dbReference>
<proteinExistence type="predicted"/>
<dbReference type="EMBL" id="CACVBZ020000043">
    <property type="protein sequence ID" value="CAB1184585.1"/>
    <property type="molecule type" value="Genomic_DNA"/>
</dbReference>
<organism evidence="2 3">
    <name type="scientific">Spirodela intermedia</name>
    <name type="common">Intermediate duckweed</name>
    <dbReference type="NCBI Taxonomy" id="51605"/>
    <lineage>
        <taxon>Eukaryota</taxon>
        <taxon>Viridiplantae</taxon>
        <taxon>Streptophyta</taxon>
        <taxon>Embryophyta</taxon>
        <taxon>Tracheophyta</taxon>
        <taxon>Spermatophyta</taxon>
        <taxon>Magnoliopsida</taxon>
        <taxon>Liliopsida</taxon>
        <taxon>Araceae</taxon>
        <taxon>Lemnoideae</taxon>
        <taxon>Spirodela</taxon>
    </lineage>
</organism>
<accession>A0A811G6R4</accession>
<sequence length="110" mass="12296">MDSQDPAVELPKIAHMRTSKLGEGAVDLQQPDPTANAFPEKEEREDPCMTPRRLDEKEERPSVCPPAPSKPRVEKRKRDPPSQGFFSVPPDLGLVFVPLSEKPRKIIRAG</sequence>
<protein>
    <submittedName>
        <fullName evidence="2">Uncharacterized protein</fullName>
    </submittedName>
</protein>
<keyword evidence="3" id="KW-1185">Reference proteome</keyword>
<evidence type="ECO:0000256" key="1">
    <source>
        <dbReference type="SAM" id="MobiDB-lite"/>
    </source>
</evidence>
<dbReference type="OrthoDB" id="764648at2759"/>
<comment type="caution">
    <text evidence="2">The sequence shown here is derived from an EMBL/GenBank/DDBJ whole genome shotgun (WGS) entry which is preliminary data.</text>
</comment>
<feature type="compositionally biased region" description="Basic and acidic residues" evidence="1">
    <location>
        <begin position="39"/>
        <end position="61"/>
    </location>
</feature>
<gene>
    <name evidence="2" type="ORF">SI8410_UN021848</name>
</gene>
<dbReference type="Proteomes" id="UP000663760">
    <property type="component" value="Unassembled WGS sequence"/>
</dbReference>
<evidence type="ECO:0000313" key="2">
    <source>
        <dbReference type="EMBL" id="CAB1184585.1"/>
    </source>
</evidence>
<evidence type="ECO:0000313" key="3">
    <source>
        <dbReference type="Proteomes" id="UP000663760"/>
    </source>
</evidence>
<name>A0A811G6R4_SPIIN</name>
<dbReference type="PANTHER" id="PTHR35162:SF2">
    <property type="entry name" value="OS08G0516600 PROTEIN"/>
    <property type="match status" value="1"/>
</dbReference>
<feature type="region of interest" description="Disordered" evidence="1">
    <location>
        <begin position="1"/>
        <end position="91"/>
    </location>
</feature>
<dbReference type="AlphaFoldDB" id="A0A811G6R4"/>
<dbReference type="PANTHER" id="PTHR35162">
    <property type="entry name" value="OS08G0516600 PROTEIN"/>
    <property type="match status" value="1"/>
</dbReference>